<dbReference type="EMBL" id="MN545487">
    <property type="protein sequence ID" value="QRE02546.1"/>
    <property type="molecule type" value="Genomic_DNA"/>
</dbReference>
<evidence type="ECO:0008006" key="6">
    <source>
        <dbReference type="Google" id="ProtNLM"/>
    </source>
</evidence>
<feature type="compositionally biased region" description="Low complexity" evidence="4">
    <location>
        <begin position="120"/>
        <end position="130"/>
    </location>
</feature>
<protein>
    <recommendedName>
        <fullName evidence="6">Small capsomere-interacting protein</fullName>
    </recommendedName>
</protein>
<name>A0A889IWA4_9GAMA</name>
<gene>
    <name evidence="5" type="primary">ORF65</name>
</gene>
<dbReference type="Pfam" id="PF06112">
    <property type="entry name" value="Herpes_capsid"/>
    <property type="match status" value="1"/>
</dbReference>
<evidence type="ECO:0000313" key="5">
    <source>
        <dbReference type="EMBL" id="QRE02546.1"/>
    </source>
</evidence>
<evidence type="ECO:0000256" key="1">
    <source>
        <dbReference type="ARBA" id="ARBA00022561"/>
    </source>
</evidence>
<dbReference type="InterPro" id="IPR009299">
    <property type="entry name" value="Herpes_capsid"/>
</dbReference>
<proteinExistence type="predicted"/>
<keyword evidence="2" id="KW-1048">Host nucleus</keyword>
<evidence type="ECO:0000256" key="3">
    <source>
        <dbReference type="ARBA" id="ARBA00022844"/>
    </source>
</evidence>
<sequence length="158" mass="17580">MGTMGLLPHIPVVQGQLEHDYPDSELVPQLHALVRGQLSEDEFTLAQKRYLVFLTCQMRYDRYVEQHETMRRQRQSCVQKLRSVNTPAKQATAVPTSMMLQAGTDAQAAHVVQMPPATTQVTPTAQPMTTSATTQPPPVASLTATVVDDRTHSTKKRK</sequence>
<evidence type="ECO:0000256" key="2">
    <source>
        <dbReference type="ARBA" id="ARBA00022562"/>
    </source>
</evidence>
<reference evidence="5" key="1">
    <citation type="submission" date="2019-10" db="EMBL/GenBank/DDBJ databases">
        <title>Otarine herpesvirus 4 in Northern fur seal genital swab.</title>
        <authorList>
            <person name="Deming A.C."/>
            <person name="Wellehan J.F.X."/>
            <person name="Gulland F.M.D."/>
        </authorList>
    </citation>
    <scope>NUCLEOTIDE SEQUENCE</scope>
    <source>
        <strain evidence="5">Cu11-001</strain>
    </source>
</reference>
<organism evidence="5">
    <name type="scientific">Otarine gammaherpesvirus 4</name>
    <dbReference type="NCBI Taxonomy" id="2801541"/>
    <lineage>
        <taxon>Viruses</taxon>
        <taxon>Duplodnaviria</taxon>
        <taxon>Heunggongvirae</taxon>
        <taxon>Peploviricota</taxon>
        <taxon>Herviviricetes</taxon>
        <taxon>Herpesvirales</taxon>
        <taxon>Orthoherpesviridae</taxon>
        <taxon>Gammaherpesvirinae</taxon>
    </lineage>
</organism>
<dbReference type="GO" id="GO:0019028">
    <property type="term" value="C:viral capsid"/>
    <property type="evidence" value="ECO:0007669"/>
    <property type="project" value="UniProtKB-KW"/>
</dbReference>
<keyword evidence="3" id="KW-0946">Virion</keyword>
<feature type="region of interest" description="Disordered" evidence="4">
    <location>
        <begin position="120"/>
        <end position="139"/>
    </location>
</feature>
<keyword evidence="1" id="KW-0167">Capsid protein</keyword>
<accession>A0A889IWA4</accession>
<evidence type="ECO:0000256" key="4">
    <source>
        <dbReference type="SAM" id="MobiDB-lite"/>
    </source>
</evidence>